<comment type="caution">
    <text evidence="2">The sequence shown here is derived from an EMBL/GenBank/DDBJ whole genome shotgun (WGS) entry which is preliminary data.</text>
</comment>
<organism evidence="2 3">
    <name type="scientific">Flavobacterium bernardetii</name>
    <dbReference type="NCBI Taxonomy" id="2813823"/>
    <lineage>
        <taxon>Bacteria</taxon>
        <taxon>Pseudomonadati</taxon>
        <taxon>Bacteroidota</taxon>
        <taxon>Flavobacteriia</taxon>
        <taxon>Flavobacteriales</taxon>
        <taxon>Flavobacteriaceae</taxon>
        <taxon>Flavobacterium</taxon>
    </lineage>
</organism>
<keyword evidence="3" id="KW-1185">Reference proteome</keyword>
<reference evidence="2 3" key="1">
    <citation type="submission" date="2020-08" db="EMBL/GenBank/DDBJ databases">
        <title>Description of novel Flavobacterium F-408 isolate.</title>
        <authorList>
            <person name="Saticioglu I.B."/>
            <person name="Duman M."/>
            <person name="Altun S."/>
        </authorList>
    </citation>
    <scope>NUCLEOTIDE SEQUENCE [LARGE SCALE GENOMIC DNA]</scope>
    <source>
        <strain evidence="2 3">F-408</strain>
    </source>
</reference>
<gene>
    <name evidence="2" type="ORF">H8R27_09080</name>
</gene>
<proteinExistence type="predicted"/>
<evidence type="ECO:0000256" key="1">
    <source>
        <dbReference type="SAM" id="SignalP"/>
    </source>
</evidence>
<feature type="signal peptide" evidence="1">
    <location>
        <begin position="1"/>
        <end position="19"/>
    </location>
</feature>
<evidence type="ECO:0000313" key="2">
    <source>
        <dbReference type="EMBL" id="MBC5835040.1"/>
    </source>
</evidence>
<dbReference type="Gene3D" id="3.90.930.1">
    <property type="match status" value="1"/>
</dbReference>
<protein>
    <recommendedName>
        <fullName evidence="4">Nicotinic acid mononucleotide adenyltransferase</fullName>
    </recommendedName>
</protein>
<dbReference type="Proteomes" id="UP000605990">
    <property type="component" value="Unassembled WGS sequence"/>
</dbReference>
<dbReference type="RefSeq" id="WP_166129586.1">
    <property type="nucleotide sequence ID" value="NZ_JAANOQ010000006.1"/>
</dbReference>
<keyword evidence="1" id="KW-0732">Signal</keyword>
<dbReference type="SUPFAM" id="SSF82185">
    <property type="entry name" value="Histone H3 K4-specific methyltransferase SET7/9 N-terminal domain"/>
    <property type="match status" value="1"/>
</dbReference>
<evidence type="ECO:0008006" key="4">
    <source>
        <dbReference type="Google" id="ProtNLM"/>
    </source>
</evidence>
<dbReference type="EMBL" id="JACRUN010000005">
    <property type="protein sequence ID" value="MBC5835040.1"/>
    <property type="molecule type" value="Genomic_DNA"/>
</dbReference>
<evidence type="ECO:0000313" key="3">
    <source>
        <dbReference type="Proteomes" id="UP000605990"/>
    </source>
</evidence>
<accession>A0ABR7IZ44</accession>
<feature type="chain" id="PRO_5046225696" description="Nicotinic acid mononucleotide adenyltransferase" evidence="1">
    <location>
        <begin position="20"/>
        <end position="116"/>
    </location>
</feature>
<name>A0ABR7IZ44_9FLAO</name>
<sequence length="116" mass="12782">MKNLALIFGLFIFSAFGFAQETQPVGEQISENTIKVTYYHSNGQVMHQGNYVDGKSDGLWKSFDEVGNLVSEGSFEQGKKVGLWNFYTTKALSAVVYNDNAVANVKKFNTDALAGK</sequence>